<evidence type="ECO:0000256" key="4">
    <source>
        <dbReference type="SAM" id="Phobius"/>
    </source>
</evidence>
<feature type="transmembrane region" description="Helical" evidence="4">
    <location>
        <begin position="156"/>
        <end position="174"/>
    </location>
</feature>
<keyword evidence="2" id="KW-0238">DNA-binding</keyword>
<feature type="transmembrane region" description="Helical" evidence="4">
    <location>
        <begin position="65"/>
        <end position="85"/>
    </location>
</feature>
<dbReference type="PANTHER" id="PTHR43280:SF29">
    <property type="entry name" value="ARAC-FAMILY TRANSCRIPTIONAL REGULATOR"/>
    <property type="match status" value="1"/>
</dbReference>
<dbReference type="InterPro" id="IPR018062">
    <property type="entry name" value="HTH_AraC-typ_CS"/>
</dbReference>
<organism evidence="6 7">
    <name type="scientific">Maribacter algarum</name>
    <name type="common">ex Zhang et al. 2020</name>
    <dbReference type="NCBI Taxonomy" id="2578118"/>
    <lineage>
        <taxon>Bacteria</taxon>
        <taxon>Pseudomonadati</taxon>
        <taxon>Bacteroidota</taxon>
        <taxon>Flavobacteriia</taxon>
        <taxon>Flavobacteriales</taxon>
        <taxon>Flavobacteriaceae</taxon>
        <taxon>Maribacter</taxon>
    </lineage>
</organism>
<dbReference type="PROSITE" id="PS01124">
    <property type="entry name" value="HTH_ARAC_FAMILY_2"/>
    <property type="match status" value="1"/>
</dbReference>
<comment type="caution">
    <text evidence="6">The sequence shown here is derived from an EMBL/GenBank/DDBJ whole genome shotgun (WGS) entry which is preliminary data.</text>
</comment>
<proteinExistence type="predicted"/>
<evidence type="ECO:0000259" key="5">
    <source>
        <dbReference type="PROSITE" id="PS01124"/>
    </source>
</evidence>
<keyword evidence="3" id="KW-0804">Transcription</keyword>
<protein>
    <submittedName>
        <fullName evidence="6">Helix-turn-helix transcriptional regulator</fullName>
    </submittedName>
</protein>
<evidence type="ECO:0000256" key="2">
    <source>
        <dbReference type="ARBA" id="ARBA00023125"/>
    </source>
</evidence>
<sequence>MNSIVLVLSSLGIAQALFLCVYLLTLKKGNRKANLFLAFVLLGLTIRIGKSILNVYLVLEPWQRNLGISGVMMAGPFLWFYGRLLLGKEKGFSKHNYWHLLPFVLFVCFCFYIPNGSGAFPNASYLIAFSHLAVYLVLTIGLLVKYKRQANKSVWVWYRNMVIGVALLWIFYMGNLYGLIPYYIGGAIFFSFLLYAFSFLLLKRPVFAMEKYKNSSIDNSSSKKYMQQIRTLFETETLYLDSELNMTKVAQKLGIASRDVSQVINENEQQNFSEFVNHYRIAKAKDLLVDPSYAQEKIATVAYDCGFGNVTSFNLAFKAATQLTPSQYRNKFRLG</sequence>
<feature type="transmembrane region" description="Helical" evidence="4">
    <location>
        <begin position="97"/>
        <end position="114"/>
    </location>
</feature>
<dbReference type="RefSeq" id="WP_138656723.1">
    <property type="nucleotide sequence ID" value="NZ_VATY01000001.1"/>
</dbReference>
<keyword evidence="1" id="KW-0805">Transcription regulation</keyword>
<feature type="transmembrane region" description="Helical" evidence="4">
    <location>
        <begin position="36"/>
        <end position="59"/>
    </location>
</feature>
<keyword evidence="4" id="KW-1133">Transmembrane helix</keyword>
<gene>
    <name evidence="6" type="ORF">FEE95_05000</name>
</gene>
<dbReference type="OrthoDB" id="6283866at2"/>
<dbReference type="SMART" id="SM00342">
    <property type="entry name" value="HTH_ARAC"/>
    <property type="match status" value="1"/>
</dbReference>
<evidence type="ECO:0000256" key="3">
    <source>
        <dbReference type="ARBA" id="ARBA00023163"/>
    </source>
</evidence>
<evidence type="ECO:0000313" key="7">
    <source>
        <dbReference type="Proteomes" id="UP000310314"/>
    </source>
</evidence>
<dbReference type="SUPFAM" id="SSF46689">
    <property type="entry name" value="Homeodomain-like"/>
    <property type="match status" value="1"/>
</dbReference>
<dbReference type="PROSITE" id="PS00041">
    <property type="entry name" value="HTH_ARAC_FAMILY_1"/>
    <property type="match status" value="1"/>
</dbReference>
<dbReference type="EMBL" id="VATY01000001">
    <property type="protein sequence ID" value="TMM58790.1"/>
    <property type="molecule type" value="Genomic_DNA"/>
</dbReference>
<dbReference type="PANTHER" id="PTHR43280">
    <property type="entry name" value="ARAC-FAMILY TRANSCRIPTIONAL REGULATOR"/>
    <property type="match status" value="1"/>
</dbReference>
<evidence type="ECO:0000313" key="6">
    <source>
        <dbReference type="EMBL" id="TMM58790.1"/>
    </source>
</evidence>
<dbReference type="Gene3D" id="1.10.10.60">
    <property type="entry name" value="Homeodomain-like"/>
    <property type="match status" value="2"/>
</dbReference>
<evidence type="ECO:0000256" key="1">
    <source>
        <dbReference type="ARBA" id="ARBA00023015"/>
    </source>
</evidence>
<reference evidence="6 7" key="1">
    <citation type="submission" date="2019-05" db="EMBL/GenBank/DDBJ databases">
        <authorList>
            <person name="Zhang J.-Y."/>
            <person name="Feg X."/>
            <person name="Du Z.-J."/>
        </authorList>
    </citation>
    <scope>NUCLEOTIDE SEQUENCE [LARGE SCALE GENOMIC DNA]</scope>
    <source>
        <strain evidence="6 7">RZ26</strain>
    </source>
</reference>
<feature type="transmembrane region" description="Helical" evidence="4">
    <location>
        <begin position="6"/>
        <end position="24"/>
    </location>
</feature>
<name>A0A5S3PV16_9FLAO</name>
<dbReference type="Proteomes" id="UP000310314">
    <property type="component" value="Unassembled WGS sequence"/>
</dbReference>
<feature type="transmembrane region" description="Helical" evidence="4">
    <location>
        <begin position="180"/>
        <end position="202"/>
    </location>
</feature>
<dbReference type="GO" id="GO:0003700">
    <property type="term" value="F:DNA-binding transcription factor activity"/>
    <property type="evidence" value="ECO:0007669"/>
    <property type="project" value="InterPro"/>
</dbReference>
<dbReference type="InterPro" id="IPR018060">
    <property type="entry name" value="HTH_AraC"/>
</dbReference>
<dbReference type="AlphaFoldDB" id="A0A5S3PV16"/>
<keyword evidence="4" id="KW-0812">Transmembrane</keyword>
<dbReference type="InterPro" id="IPR009057">
    <property type="entry name" value="Homeodomain-like_sf"/>
</dbReference>
<keyword evidence="7" id="KW-1185">Reference proteome</keyword>
<feature type="transmembrane region" description="Helical" evidence="4">
    <location>
        <begin position="126"/>
        <end position="144"/>
    </location>
</feature>
<keyword evidence="4" id="KW-0472">Membrane</keyword>
<dbReference type="Pfam" id="PF12833">
    <property type="entry name" value="HTH_18"/>
    <property type="match status" value="1"/>
</dbReference>
<feature type="domain" description="HTH araC/xylS-type" evidence="5">
    <location>
        <begin position="223"/>
        <end position="331"/>
    </location>
</feature>
<accession>A0A5S3PV16</accession>
<dbReference type="GO" id="GO:0043565">
    <property type="term" value="F:sequence-specific DNA binding"/>
    <property type="evidence" value="ECO:0007669"/>
    <property type="project" value="InterPro"/>
</dbReference>